<keyword evidence="1" id="KW-0472">Membrane</keyword>
<accession>A0A937LJ04</accession>
<protein>
    <submittedName>
        <fullName evidence="2">DUF411 domain-containing protein</fullName>
    </submittedName>
</protein>
<dbReference type="Proteomes" id="UP000711391">
    <property type="component" value="Unassembled WGS sequence"/>
</dbReference>
<keyword evidence="1" id="KW-1133">Transmembrane helix</keyword>
<evidence type="ECO:0000313" key="2">
    <source>
        <dbReference type="EMBL" id="MBL6818573.1"/>
    </source>
</evidence>
<dbReference type="AlphaFoldDB" id="A0A937LJ04"/>
<organism evidence="2 3">
    <name type="scientific">SAR86 cluster bacterium</name>
    <dbReference type="NCBI Taxonomy" id="2030880"/>
    <lineage>
        <taxon>Bacteria</taxon>
        <taxon>Pseudomonadati</taxon>
        <taxon>Pseudomonadota</taxon>
        <taxon>Gammaproteobacteria</taxon>
        <taxon>SAR86 cluster</taxon>
    </lineage>
</organism>
<evidence type="ECO:0000256" key="1">
    <source>
        <dbReference type="SAM" id="Phobius"/>
    </source>
</evidence>
<dbReference type="Pfam" id="PF04214">
    <property type="entry name" value="DUF411"/>
    <property type="match status" value="1"/>
</dbReference>
<gene>
    <name evidence="2" type="ORF">ISQ64_04125</name>
</gene>
<feature type="transmembrane region" description="Helical" evidence="1">
    <location>
        <begin position="6"/>
        <end position="22"/>
    </location>
</feature>
<name>A0A937LJ04_9GAMM</name>
<dbReference type="EMBL" id="JADHQD010000026">
    <property type="protein sequence ID" value="MBL6818573.1"/>
    <property type="molecule type" value="Genomic_DNA"/>
</dbReference>
<sequence>MEIKRIYIIIFSLLITLNLAALDRNDVKNTMLLVHKTPTCSCCKEWVKHAKESGFRTYTQDHQSLEEIKNKYNINPEYRSCHTTVSSDGYVFEGHIPGKFITQFLSESHSNAIGLSVPGMPLGSPGMEVGNRFMPYKVLILYKDGTSEIYAEVNEK</sequence>
<comment type="caution">
    <text evidence="2">The sequence shown here is derived from an EMBL/GenBank/DDBJ whole genome shotgun (WGS) entry which is preliminary data.</text>
</comment>
<keyword evidence="1" id="KW-0812">Transmembrane</keyword>
<evidence type="ECO:0000313" key="3">
    <source>
        <dbReference type="Proteomes" id="UP000711391"/>
    </source>
</evidence>
<dbReference type="InterPro" id="IPR007332">
    <property type="entry name" value="DUF411"/>
</dbReference>
<reference evidence="2" key="1">
    <citation type="submission" date="2020-10" db="EMBL/GenBank/DDBJ databases">
        <title>Microbiome of the Black Sea water column analyzed by genome centric metagenomics.</title>
        <authorList>
            <person name="Cabello-Yeves P.J."/>
            <person name="Callieri C."/>
            <person name="Picazo A."/>
            <person name="Mehrshad M."/>
            <person name="Haro-Moreno J.M."/>
            <person name="Roda-Garcia J."/>
            <person name="Dzembekova N."/>
            <person name="Slabakova V."/>
            <person name="Slabakova N."/>
            <person name="Moncheva S."/>
            <person name="Rodriguez-Valera F."/>
        </authorList>
    </citation>
    <scope>NUCLEOTIDE SEQUENCE</scope>
    <source>
        <strain evidence="2">BS307-5m-G50</strain>
    </source>
</reference>
<proteinExistence type="predicted"/>